<evidence type="ECO:0000256" key="3">
    <source>
        <dbReference type="ARBA" id="ARBA00022806"/>
    </source>
</evidence>
<dbReference type="InterPro" id="IPR047187">
    <property type="entry name" value="SF1_C_Upf1"/>
</dbReference>
<dbReference type="SUPFAM" id="SSF52540">
    <property type="entry name" value="P-loop containing nucleoside triphosphate hydrolases"/>
    <property type="match status" value="1"/>
</dbReference>
<dbReference type="Gene3D" id="3.40.50.300">
    <property type="entry name" value="P-loop containing nucleotide triphosphate hydrolases"/>
    <property type="match status" value="1"/>
</dbReference>
<keyword evidence="4" id="KW-0067">ATP-binding</keyword>
<dbReference type="GO" id="GO:0004386">
    <property type="term" value="F:helicase activity"/>
    <property type="evidence" value="ECO:0007669"/>
    <property type="project" value="UniProtKB-KW"/>
</dbReference>
<name>A0ABT2PEB6_9MICO</name>
<keyword evidence="1" id="KW-0547">Nucleotide-binding</keyword>
<keyword evidence="3 6" id="KW-0347">Helicase</keyword>
<proteinExistence type="predicted"/>
<dbReference type="InterPro" id="IPR027417">
    <property type="entry name" value="P-loop_NTPase"/>
</dbReference>
<evidence type="ECO:0000313" key="6">
    <source>
        <dbReference type="EMBL" id="MCT9002972.1"/>
    </source>
</evidence>
<dbReference type="EMBL" id="JAODOR010000012">
    <property type="protein sequence ID" value="MCT9002972.1"/>
    <property type="molecule type" value="Genomic_DNA"/>
</dbReference>
<keyword evidence="7" id="KW-1185">Reference proteome</keyword>
<evidence type="ECO:0000256" key="4">
    <source>
        <dbReference type="ARBA" id="ARBA00022840"/>
    </source>
</evidence>
<dbReference type="CDD" id="cd18808">
    <property type="entry name" value="SF1_C_Upf1"/>
    <property type="match status" value="1"/>
</dbReference>
<dbReference type="PANTHER" id="PTHR43788:SF8">
    <property type="entry name" value="DNA-BINDING PROTEIN SMUBP-2"/>
    <property type="match status" value="1"/>
</dbReference>
<sequence length="213" mass="23037">RSGVKALLPLTRRMDAALTHHVSRLSYANALRAHECTRERHLDGWTSGLHAVPVNHTGNSVASTEEASVVVDLVRTLVGARWTDPSSGRTNDPLRPDDIIIVTPYNAQRQVLLDALAAAGLADMEVGTVDKFQGREAVISIVSLAASDASEVPRGMEFLINRNRLTVAISRAQWASWLIHSPALTTHLPTTVSGVKELSAFVRIVETADSSSF</sequence>
<evidence type="ECO:0000313" key="7">
    <source>
        <dbReference type="Proteomes" id="UP001300496"/>
    </source>
</evidence>
<dbReference type="Pfam" id="PF13087">
    <property type="entry name" value="AAA_12"/>
    <property type="match status" value="1"/>
</dbReference>
<organism evidence="6 7">
    <name type="scientific">Microbacterium memoriense</name>
    <dbReference type="NCBI Taxonomy" id="2978350"/>
    <lineage>
        <taxon>Bacteria</taxon>
        <taxon>Bacillati</taxon>
        <taxon>Actinomycetota</taxon>
        <taxon>Actinomycetes</taxon>
        <taxon>Micrococcales</taxon>
        <taxon>Microbacteriaceae</taxon>
        <taxon>Microbacterium</taxon>
    </lineage>
</organism>
<accession>A0ABT2PEB6</accession>
<protein>
    <submittedName>
        <fullName evidence="6">Upf1 family helicase</fullName>
    </submittedName>
</protein>
<dbReference type="InterPro" id="IPR041679">
    <property type="entry name" value="DNA2/NAM7-like_C"/>
</dbReference>
<gene>
    <name evidence="6" type="ORF">N4R40_11405</name>
</gene>
<dbReference type="PANTHER" id="PTHR43788">
    <property type="entry name" value="DNA2/NAM7 HELICASE FAMILY MEMBER"/>
    <property type="match status" value="1"/>
</dbReference>
<evidence type="ECO:0000256" key="1">
    <source>
        <dbReference type="ARBA" id="ARBA00022741"/>
    </source>
</evidence>
<comment type="caution">
    <text evidence="6">The sequence shown here is derived from an EMBL/GenBank/DDBJ whole genome shotgun (WGS) entry which is preliminary data.</text>
</comment>
<feature type="non-terminal residue" evidence="6">
    <location>
        <position position="1"/>
    </location>
</feature>
<evidence type="ECO:0000256" key="2">
    <source>
        <dbReference type="ARBA" id="ARBA00022801"/>
    </source>
</evidence>
<dbReference type="InterPro" id="IPR050534">
    <property type="entry name" value="Coronavir_polyprotein_1ab"/>
</dbReference>
<feature type="domain" description="DNA2/NAM7 helicase-like C-terminal" evidence="5">
    <location>
        <begin position="7"/>
        <end position="179"/>
    </location>
</feature>
<reference evidence="6 7" key="1">
    <citation type="journal article" date="2024" name="Int. J. Syst. Evol. Microbiol.">
        <title>Microbacterium memoriense sp. nov., a member of the Actinomycetota from marine beach sediment of the north coast of Portugal.</title>
        <authorList>
            <person name="Santos J.D.N.D."/>
            <person name="Klimek D."/>
            <person name="Calusinska M."/>
            <person name="Lobo-da-Cunha A."/>
            <person name="Catita J."/>
            <person name="Goncalves H."/>
            <person name="Gonzalez I."/>
            <person name="Lage O.M."/>
        </authorList>
    </citation>
    <scope>NUCLEOTIDE SEQUENCE [LARGE SCALE GENOMIC DNA]</scope>
    <source>
        <strain evidence="6 7">PMIC_1C1B</strain>
    </source>
</reference>
<evidence type="ECO:0000259" key="5">
    <source>
        <dbReference type="Pfam" id="PF13087"/>
    </source>
</evidence>
<dbReference type="Proteomes" id="UP001300496">
    <property type="component" value="Unassembled WGS sequence"/>
</dbReference>
<keyword evidence="2" id="KW-0378">Hydrolase</keyword>
<dbReference type="RefSeq" id="WP_261607507.1">
    <property type="nucleotide sequence ID" value="NZ_JAODOR010000012.1"/>
</dbReference>